<evidence type="ECO:0000313" key="2">
    <source>
        <dbReference type="Proteomes" id="UP001151760"/>
    </source>
</evidence>
<dbReference type="Proteomes" id="UP001151760">
    <property type="component" value="Unassembled WGS sequence"/>
</dbReference>
<comment type="caution">
    <text evidence="1">The sequence shown here is derived from an EMBL/GenBank/DDBJ whole genome shotgun (WGS) entry which is preliminary data.</text>
</comment>
<organism evidence="1 2">
    <name type="scientific">Tanacetum coccineum</name>
    <dbReference type="NCBI Taxonomy" id="301880"/>
    <lineage>
        <taxon>Eukaryota</taxon>
        <taxon>Viridiplantae</taxon>
        <taxon>Streptophyta</taxon>
        <taxon>Embryophyta</taxon>
        <taxon>Tracheophyta</taxon>
        <taxon>Spermatophyta</taxon>
        <taxon>Magnoliopsida</taxon>
        <taxon>eudicotyledons</taxon>
        <taxon>Gunneridae</taxon>
        <taxon>Pentapetalae</taxon>
        <taxon>asterids</taxon>
        <taxon>campanulids</taxon>
        <taxon>Asterales</taxon>
        <taxon>Asteraceae</taxon>
        <taxon>Asteroideae</taxon>
        <taxon>Anthemideae</taxon>
        <taxon>Anthemidinae</taxon>
        <taxon>Tanacetum</taxon>
    </lineage>
</organism>
<protein>
    <submittedName>
        <fullName evidence="1">Uncharacterized protein</fullName>
    </submittedName>
</protein>
<reference evidence="1" key="2">
    <citation type="submission" date="2022-01" db="EMBL/GenBank/DDBJ databases">
        <authorList>
            <person name="Yamashiro T."/>
            <person name="Shiraishi A."/>
            <person name="Satake H."/>
            <person name="Nakayama K."/>
        </authorList>
    </citation>
    <scope>NUCLEOTIDE SEQUENCE</scope>
</reference>
<dbReference type="EMBL" id="BQNB010021281">
    <property type="protein sequence ID" value="GJU04757.1"/>
    <property type="molecule type" value="Genomic_DNA"/>
</dbReference>
<evidence type="ECO:0000313" key="1">
    <source>
        <dbReference type="EMBL" id="GJU04757.1"/>
    </source>
</evidence>
<gene>
    <name evidence="1" type="ORF">Tco_1121187</name>
</gene>
<keyword evidence="2" id="KW-1185">Reference proteome</keyword>
<sequence length="152" mass="17354">MSRASTILPVCSVGRVIGFWKPEELGRECSRKVLRGVGGLVLVLLEEDASSSKRFLPAMARDSSKERCRVFGLYLLQSRQGLERYQEGAINLWILIMKSRKYPMRFSFMDGIVPIYGISIAKLQSAQCLIEDEDFVKRLRSTHNQQYEFGVT</sequence>
<name>A0ABQ5IZ74_9ASTR</name>
<accession>A0ABQ5IZ74</accession>
<proteinExistence type="predicted"/>
<reference evidence="1" key="1">
    <citation type="journal article" date="2022" name="Int. J. Mol. Sci.">
        <title>Draft Genome of Tanacetum Coccineum: Genomic Comparison of Closely Related Tanacetum-Family Plants.</title>
        <authorList>
            <person name="Yamashiro T."/>
            <person name="Shiraishi A."/>
            <person name="Nakayama K."/>
            <person name="Satake H."/>
        </authorList>
    </citation>
    <scope>NUCLEOTIDE SEQUENCE</scope>
</reference>